<proteinExistence type="predicted"/>
<organism evidence="1 2">
    <name type="scientific">Lojkania enalia</name>
    <dbReference type="NCBI Taxonomy" id="147567"/>
    <lineage>
        <taxon>Eukaryota</taxon>
        <taxon>Fungi</taxon>
        <taxon>Dikarya</taxon>
        <taxon>Ascomycota</taxon>
        <taxon>Pezizomycotina</taxon>
        <taxon>Dothideomycetes</taxon>
        <taxon>Pleosporomycetidae</taxon>
        <taxon>Pleosporales</taxon>
        <taxon>Pleosporales incertae sedis</taxon>
        <taxon>Lojkania</taxon>
    </lineage>
</organism>
<evidence type="ECO:0000313" key="1">
    <source>
        <dbReference type="EMBL" id="KAF2266225.1"/>
    </source>
</evidence>
<dbReference type="InterPro" id="IPR036188">
    <property type="entry name" value="FAD/NAD-bd_sf"/>
</dbReference>
<sequence length="137" mass="15474">MAACMDKAYKRCIEYAKSEHCSLIPLNTKEDFHKTMPEGIRTGPFRSWRGFWKMEGARWVFASNAMRAMHIETVRLDVKFITDSSRGNVKFVIFSERKDAVFSARTGDGVERLASQTILAAGANSGLLLDFQNNFGL</sequence>
<keyword evidence="2" id="KW-1185">Reference proteome</keyword>
<protein>
    <submittedName>
        <fullName evidence="1">Uncharacterized protein</fullName>
    </submittedName>
</protein>
<dbReference type="OrthoDB" id="2219495at2759"/>
<dbReference type="EMBL" id="ML986600">
    <property type="protein sequence ID" value="KAF2266225.1"/>
    <property type="molecule type" value="Genomic_DNA"/>
</dbReference>
<evidence type="ECO:0000313" key="2">
    <source>
        <dbReference type="Proteomes" id="UP000800093"/>
    </source>
</evidence>
<dbReference type="AlphaFoldDB" id="A0A9P4KCU2"/>
<accession>A0A9P4KCU2</accession>
<dbReference type="Gene3D" id="3.50.50.60">
    <property type="entry name" value="FAD/NAD(P)-binding domain"/>
    <property type="match status" value="1"/>
</dbReference>
<comment type="caution">
    <text evidence="1">The sequence shown here is derived from an EMBL/GenBank/DDBJ whole genome shotgun (WGS) entry which is preliminary data.</text>
</comment>
<gene>
    <name evidence="1" type="ORF">CC78DRAFT_578554</name>
</gene>
<reference evidence="2" key="1">
    <citation type="journal article" date="2020" name="Stud. Mycol.">
        <title>101 Dothideomycetes genomes: A test case for predicting lifestyles and emergence of pathogens.</title>
        <authorList>
            <person name="Haridas S."/>
            <person name="Albert R."/>
            <person name="Binder M."/>
            <person name="Bloem J."/>
            <person name="LaButti K."/>
            <person name="Salamov A."/>
            <person name="Andreopoulos B."/>
            <person name="Baker S."/>
            <person name="Barry K."/>
            <person name="Bills G."/>
            <person name="Bluhm B."/>
            <person name="Cannon C."/>
            <person name="Castanera R."/>
            <person name="Culley D."/>
            <person name="Daum C."/>
            <person name="Ezra D."/>
            <person name="Gonzalez J."/>
            <person name="Henrissat B."/>
            <person name="Kuo A."/>
            <person name="Liang C."/>
            <person name="Lipzen A."/>
            <person name="Lutzoni F."/>
            <person name="Magnuson J."/>
            <person name="Mondo S."/>
            <person name="Nolan M."/>
            <person name="Ohm R."/>
            <person name="Pangilinan J."/>
            <person name="Park H.-J."/>
            <person name="Ramirez L."/>
            <person name="Alfaro M."/>
            <person name="Sun H."/>
            <person name="Tritt A."/>
            <person name="Yoshinaga Y."/>
            <person name="Zwiers L.-H."/>
            <person name="Turgeon B."/>
            <person name="Goodwin S."/>
            <person name="Spatafora J."/>
            <person name="Crous P."/>
            <person name="Grigoriev I."/>
        </authorList>
    </citation>
    <scope>NUCLEOTIDE SEQUENCE [LARGE SCALE GENOMIC DNA]</scope>
    <source>
        <strain evidence="2">CBS 304.66</strain>
    </source>
</reference>
<dbReference type="Proteomes" id="UP000800093">
    <property type="component" value="Unassembled WGS sequence"/>
</dbReference>
<name>A0A9P4KCU2_9PLEO</name>